<dbReference type="KEGG" id="erz:ER308_00855"/>
<dbReference type="Gene3D" id="3.90.320.10">
    <property type="match status" value="1"/>
</dbReference>
<accession>A0A411YAN3</accession>
<sequence length="343" mass="37997">MERPSEPSHVEAPTAATPTGAAAGPASGTTLLGEPVTDEPLRLSFSRVDTYRRCPRQYRYAYIDKLPQPPSPHLSFGSSVHGALERWWDRKLPDPPPLEELLQALYDAWDTTGFAGMEREEQLRWYTHARDVLARHHARFAEHYVPPVAVEQWFEVPLPDDIVVVGSIDLVVPTGAGTDASSGAASNGLGIIDWKTNRRAKTREQVAGDLQLAIYALAARHLWGHDPDWVALDFVVPGMRVTVPREEIDVDAAVAKVRETAARIRSEAFEPQPSRLCAWCDFRTECPAGGDEGPDLPGVAVGELRRLKRRQARDARRIDELKQLVADRLGPDALVELDPDESS</sequence>
<name>A0A411YAN3_9ACTN</name>
<keyword evidence="2" id="KW-0347">Helicase</keyword>
<proteinExistence type="predicted"/>
<keyword evidence="1" id="KW-0227">DNA damage</keyword>
<organism evidence="6 7">
    <name type="scientific">Egibacter rhizosphaerae</name>
    <dbReference type="NCBI Taxonomy" id="1670831"/>
    <lineage>
        <taxon>Bacteria</taxon>
        <taxon>Bacillati</taxon>
        <taxon>Actinomycetota</taxon>
        <taxon>Nitriliruptoria</taxon>
        <taxon>Egibacterales</taxon>
        <taxon>Egibacteraceae</taxon>
        <taxon>Egibacter</taxon>
    </lineage>
</organism>
<evidence type="ECO:0000313" key="6">
    <source>
        <dbReference type="EMBL" id="QBI18261.1"/>
    </source>
</evidence>
<evidence type="ECO:0000256" key="3">
    <source>
        <dbReference type="ARBA" id="ARBA00023204"/>
    </source>
</evidence>
<dbReference type="AlphaFoldDB" id="A0A411YAN3"/>
<dbReference type="GO" id="GO:0006281">
    <property type="term" value="P:DNA repair"/>
    <property type="evidence" value="ECO:0007669"/>
    <property type="project" value="UniProtKB-KW"/>
</dbReference>
<dbReference type="SUPFAM" id="SSF52980">
    <property type="entry name" value="Restriction endonuclease-like"/>
    <property type="match status" value="1"/>
</dbReference>
<evidence type="ECO:0000259" key="5">
    <source>
        <dbReference type="Pfam" id="PF12705"/>
    </source>
</evidence>
<feature type="domain" description="PD-(D/E)XK endonuclease-like" evidence="5">
    <location>
        <begin position="42"/>
        <end position="287"/>
    </location>
</feature>
<dbReference type="EMBL" id="CP036402">
    <property type="protein sequence ID" value="QBI18261.1"/>
    <property type="molecule type" value="Genomic_DNA"/>
</dbReference>
<protein>
    <submittedName>
        <fullName evidence="6">PD-(D/E)XK nuclease family protein</fullName>
    </submittedName>
</protein>
<dbReference type="Proteomes" id="UP000291469">
    <property type="component" value="Chromosome"/>
</dbReference>
<gene>
    <name evidence="6" type="ORF">ER308_00855</name>
</gene>
<keyword evidence="2" id="KW-0378">Hydrolase</keyword>
<feature type="region of interest" description="Disordered" evidence="4">
    <location>
        <begin position="1"/>
        <end position="35"/>
    </location>
</feature>
<evidence type="ECO:0000256" key="4">
    <source>
        <dbReference type="SAM" id="MobiDB-lite"/>
    </source>
</evidence>
<dbReference type="InterPro" id="IPR011604">
    <property type="entry name" value="PDDEXK-like_dom_sf"/>
</dbReference>
<dbReference type="InterPro" id="IPR011335">
    <property type="entry name" value="Restrct_endonuc-II-like"/>
</dbReference>
<dbReference type="OrthoDB" id="9791397at2"/>
<keyword evidence="2" id="KW-0067">ATP-binding</keyword>
<keyword evidence="7" id="KW-1185">Reference proteome</keyword>
<keyword evidence="3" id="KW-0234">DNA repair</keyword>
<keyword evidence="2" id="KW-0547">Nucleotide-binding</keyword>
<feature type="compositionally biased region" description="Low complexity" evidence="4">
    <location>
        <begin position="12"/>
        <end position="30"/>
    </location>
</feature>
<dbReference type="GO" id="GO:0004386">
    <property type="term" value="F:helicase activity"/>
    <property type="evidence" value="ECO:0007669"/>
    <property type="project" value="UniProtKB-KW"/>
</dbReference>
<evidence type="ECO:0000256" key="1">
    <source>
        <dbReference type="ARBA" id="ARBA00022763"/>
    </source>
</evidence>
<evidence type="ECO:0000313" key="7">
    <source>
        <dbReference type="Proteomes" id="UP000291469"/>
    </source>
</evidence>
<dbReference type="RefSeq" id="WP_131153259.1">
    <property type="nucleotide sequence ID" value="NZ_CP036402.1"/>
</dbReference>
<dbReference type="Pfam" id="PF12705">
    <property type="entry name" value="PDDEXK_1"/>
    <property type="match status" value="1"/>
</dbReference>
<evidence type="ECO:0000256" key="2">
    <source>
        <dbReference type="ARBA" id="ARBA00022806"/>
    </source>
</evidence>
<reference evidence="6 7" key="1">
    <citation type="submission" date="2019-01" db="EMBL/GenBank/DDBJ databases">
        <title>Egibacter rhizosphaerae EGI 80759T.</title>
        <authorList>
            <person name="Chen D.-D."/>
            <person name="Tian Y."/>
            <person name="Jiao J.-Y."/>
            <person name="Zhang X.-T."/>
            <person name="Zhang Y.-G."/>
            <person name="Zhang Y."/>
            <person name="Xiao M."/>
            <person name="Shu W.-S."/>
            <person name="Li W.-J."/>
        </authorList>
    </citation>
    <scope>NUCLEOTIDE SEQUENCE [LARGE SCALE GENOMIC DNA]</scope>
    <source>
        <strain evidence="6 7">EGI 80759</strain>
    </source>
</reference>
<dbReference type="InterPro" id="IPR038726">
    <property type="entry name" value="PDDEXK_AddAB-type"/>
</dbReference>